<dbReference type="STRING" id="6832.A0A553PHG0"/>
<feature type="transmembrane region" description="Helical" evidence="5">
    <location>
        <begin position="178"/>
        <end position="196"/>
    </location>
</feature>
<name>A0A553PHG0_TIGCA</name>
<feature type="non-terminal residue" evidence="7">
    <location>
        <position position="572"/>
    </location>
</feature>
<feature type="domain" description="Major facilitator superfamily (MFS) profile" evidence="6">
    <location>
        <begin position="86"/>
        <end position="525"/>
    </location>
</feature>
<feature type="transmembrane region" description="Helical" evidence="5">
    <location>
        <begin position="473"/>
        <end position="493"/>
    </location>
</feature>
<reference evidence="7 8" key="1">
    <citation type="journal article" date="2018" name="Nat. Ecol. Evol.">
        <title>Genomic signatures of mitonuclear coevolution across populations of Tigriopus californicus.</title>
        <authorList>
            <person name="Barreto F.S."/>
            <person name="Watson E.T."/>
            <person name="Lima T.G."/>
            <person name="Willett C.S."/>
            <person name="Edmands S."/>
            <person name="Li W."/>
            <person name="Burton R.S."/>
        </authorList>
    </citation>
    <scope>NUCLEOTIDE SEQUENCE [LARGE SCALE GENOMIC DNA]</scope>
    <source>
        <strain evidence="7 8">San Diego</strain>
    </source>
</reference>
<feature type="transmembrane region" description="Helical" evidence="5">
    <location>
        <begin position="357"/>
        <end position="379"/>
    </location>
</feature>
<evidence type="ECO:0000259" key="6">
    <source>
        <dbReference type="PROSITE" id="PS50850"/>
    </source>
</evidence>
<dbReference type="GO" id="GO:0022857">
    <property type="term" value="F:transmembrane transporter activity"/>
    <property type="evidence" value="ECO:0007669"/>
    <property type="project" value="InterPro"/>
</dbReference>
<dbReference type="OMA" id="YFMISIS"/>
<feature type="transmembrane region" description="Helical" evidence="5">
    <location>
        <begin position="414"/>
        <end position="432"/>
    </location>
</feature>
<protein>
    <recommendedName>
        <fullName evidence="6">Major facilitator superfamily (MFS) profile domain-containing protein</fullName>
    </recommendedName>
</protein>
<evidence type="ECO:0000313" key="8">
    <source>
        <dbReference type="Proteomes" id="UP000318571"/>
    </source>
</evidence>
<dbReference type="InterPro" id="IPR011701">
    <property type="entry name" value="MFS"/>
</dbReference>
<comment type="subcellular location">
    <subcellularLocation>
        <location evidence="1">Membrane</location>
        <topology evidence="1">Multi-pass membrane protein</topology>
    </subcellularLocation>
</comment>
<dbReference type="PROSITE" id="PS50850">
    <property type="entry name" value="MFS"/>
    <property type="match status" value="1"/>
</dbReference>
<evidence type="ECO:0000256" key="4">
    <source>
        <dbReference type="ARBA" id="ARBA00023136"/>
    </source>
</evidence>
<sequence length="572" mass="63586">MSLDDVIHNEIGGFGPWQQFIAFGAGLAILPSNLFLSTFPTFVPKFRCQVDACDNQPFPDYRASWTQYGMPSSVFKQGVNVSHCVMFQYIGNGTTCTPADFNDQILNECTTCVYDRSVFQYSLVTSFDIGPCSNLDPACTPGNYVSKIALLDLSYWVGVMFGGCVIGRIGDFLGGRKTIILSSILFSLTSVFLGSADTYWGFTILSFTAGLFALSSHTLAFIYLSEVVGQDFVHLTPVIEIFQIAGSCLHGVVAYSSQNWRLIWWYAAFMNALILPIWMILHESPRWLLSRGWYDEFQRVMKVAAKCNGVQLYPGSLEKAKKSKKTVTDCFWLLRNVNKKKKKQSYFFSSPLIWKNLLLMCLVWMSTSSIVFGVVRFSIVLEGDIYANYFMISISSLMGVGICVVCLKRQSRKMTLIFFLVFGSLSLMLGILVRDRNILLALMIVAKISTSVAMFCCYVLTCELFPGSIRNSALGSSSAVGRVGALLSSLLISSKCLSMSTTIGVLVVFGLGSSSILALFLTDSMAYKLFESLEDVQALEAKSTPLALSREHSNEKIRLIDGYKNWDQMDDH</sequence>
<dbReference type="GO" id="GO:0016020">
    <property type="term" value="C:membrane"/>
    <property type="evidence" value="ECO:0007669"/>
    <property type="project" value="UniProtKB-SubCell"/>
</dbReference>
<feature type="transmembrane region" description="Helical" evidence="5">
    <location>
        <begin position="202"/>
        <end position="223"/>
    </location>
</feature>
<evidence type="ECO:0000256" key="2">
    <source>
        <dbReference type="ARBA" id="ARBA00022692"/>
    </source>
</evidence>
<feature type="transmembrane region" description="Helical" evidence="5">
    <location>
        <begin position="499"/>
        <end position="521"/>
    </location>
</feature>
<evidence type="ECO:0000256" key="3">
    <source>
        <dbReference type="ARBA" id="ARBA00022989"/>
    </source>
</evidence>
<dbReference type="EMBL" id="VCGU01000004">
    <property type="protein sequence ID" value="TRY77120.1"/>
    <property type="molecule type" value="Genomic_DNA"/>
</dbReference>
<dbReference type="Pfam" id="PF07690">
    <property type="entry name" value="MFS_1"/>
    <property type="match status" value="1"/>
</dbReference>
<proteinExistence type="predicted"/>
<dbReference type="SUPFAM" id="SSF103473">
    <property type="entry name" value="MFS general substrate transporter"/>
    <property type="match status" value="1"/>
</dbReference>
<dbReference type="InterPro" id="IPR036259">
    <property type="entry name" value="MFS_trans_sf"/>
</dbReference>
<keyword evidence="8" id="KW-1185">Reference proteome</keyword>
<dbReference type="InterPro" id="IPR020846">
    <property type="entry name" value="MFS_dom"/>
</dbReference>
<organism evidence="7 8">
    <name type="scientific">Tigriopus californicus</name>
    <name type="common">Marine copepod</name>
    <dbReference type="NCBI Taxonomy" id="6832"/>
    <lineage>
        <taxon>Eukaryota</taxon>
        <taxon>Metazoa</taxon>
        <taxon>Ecdysozoa</taxon>
        <taxon>Arthropoda</taxon>
        <taxon>Crustacea</taxon>
        <taxon>Multicrustacea</taxon>
        <taxon>Hexanauplia</taxon>
        <taxon>Copepoda</taxon>
        <taxon>Harpacticoida</taxon>
        <taxon>Harpacticidae</taxon>
        <taxon>Tigriopus</taxon>
    </lineage>
</organism>
<evidence type="ECO:0000256" key="5">
    <source>
        <dbReference type="SAM" id="Phobius"/>
    </source>
</evidence>
<dbReference type="PANTHER" id="PTHR24064">
    <property type="entry name" value="SOLUTE CARRIER FAMILY 22 MEMBER"/>
    <property type="match status" value="1"/>
</dbReference>
<feature type="transmembrane region" description="Helical" evidence="5">
    <location>
        <begin position="262"/>
        <end position="281"/>
    </location>
</feature>
<feature type="transmembrane region" description="Helical" evidence="5">
    <location>
        <begin position="385"/>
        <end position="407"/>
    </location>
</feature>
<evidence type="ECO:0000313" key="7">
    <source>
        <dbReference type="EMBL" id="TRY77120.1"/>
    </source>
</evidence>
<feature type="transmembrane region" description="Helical" evidence="5">
    <location>
        <begin position="438"/>
        <end position="461"/>
    </location>
</feature>
<keyword evidence="4 5" id="KW-0472">Membrane</keyword>
<keyword evidence="2 5" id="KW-0812">Transmembrane</keyword>
<dbReference type="Proteomes" id="UP000318571">
    <property type="component" value="Chromosome 5"/>
</dbReference>
<gene>
    <name evidence="7" type="ORF">TCAL_05676</name>
</gene>
<keyword evidence="3 5" id="KW-1133">Transmembrane helix</keyword>
<feature type="transmembrane region" description="Helical" evidence="5">
    <location>
        <begin position="20"/>
        <end position="39"/>
    </location>
</feature>
<dbReference type="Gene3D" id="1.20.1250.20">
    <property type="entry name" value="MFS general substrate transporter like domains"/>
    <property type="match status" value="1"/>
</dbReference>
<comment type="caution">
    <text evidence="7">The sequence shown here is derived from an EMBL/GenBank/DDBJ whole genome shotgun (WGS) entry which is preliminary data.</text>
</comment>
<dbReference type="AlphaFoldDB" id="A0A553PHG0"/>
<accession>A0A553PHG0</accession>
<evidence type="ECO:0000256" key="1">
    <source>
        <dbReference type="ARBA" id="ARBA00004141"/>
    </source>
</evidence>